<dbReference type="InterPro" id="IPR008183">
    <property type="entry name" value="Aldose_1/G6P_1-epimerase"/>
</dbReference>
<feature type="compositionally biased region" description="Low complexity" evidence="1">
    <location>
        <begin position="1"/>
        <end position="19"/>
    </location>
</feature>
<dbReference type="GO" id="GO:0005975">
    <property type="term" value="P:carbohydrate metabolic process"/>
    <property type="evidence" value="ECO:0007669"/>
    <property type="project" value="InterPro"/>
</dbReference>
<dbReference type="GO" id="GO:0016853">
    <property type="term" value="F:isomerase activity"/>
    <property type="evidence" value="ECO:0007669"/>
    <property type="project" value="InterPro"/>
</dbReference>
<dbReference type="InterPro" id="IPR014718">
    <property type="entry name" value="GH-type_carb-bd"/>
</dbReference>
<keyword evidence="3" id="KW-1185">Reference proteome</keyword>
<evidence type="ECO:0000256" key="1">
    <source>
        <dbReference type="SAM" id="MobiDB-lite"/>
    </source>
</evidence>
<dbReference type="InterPro" id="IPR011013">
    <property type="entry name" value="Gal_mutarotase_sf_dom"/>
</dbReference>
<proteinExistence type="predicted"/>
<gene>
    <name evidence="2" type="ORF">FK219_012875</name>
</gene>
<dbReference type="Pfam" id="PF01263">
    <property type="entry name" value="Aldose_epim"/>
    <property type="match status" value="1"/>
</dbReference>
<name>A0A9E5JS29_9MICO</name>
<accession>A0A9E5JS29</accession>
<dbReference type="EMBL" id="VIKT02000036">
    <property type="protein sequence ID" value="NHF64116.1"/>
    <property type="molecule type" value="Genomic_DNA"/>
</dbReference>
<protein>
    <submittedName>
        <fullName evidence="2">Aldose 1-epimerase family protein</fullName>
    </submittedName>
</protein>
<dbReference type="GO" id="GO:0030246">
    <property type="term" value="F:carbohydrate binding"/>
    <property type="evidence" value="ECO:0007669"/>
    <property type="project" value="InterPro"/>
</dbReference>
<sequence>MSPTASPAAASAPAASAPTGEQFTLHHDGAHGPVDATIVQVAAGLRQLSVDGHDLVQGYPESAMPPYATGIVLVPWPNRVRDGRWTHEGRELQLDITEVDKSNAIHGLLRNTPYRVVERSADAITLGASVVPQHGYPFHLETTVTYRLTGNGIRVEHGVTNVGVEAAPYAVGTHPFLRVGDHPIDSLTITARTVEHVIVDARLNPTGLEPTAGGEFDLSTGRLIAELELDDAWRVEPDADGVIRTILSAEDGTETELWQEGEWEWLQVFITRSYPTNDGPITAIAVEPMTAPANAFVSGDGVRWLAPGESWSSSWGICRPA</sequence>
<dbReference type="Gene3D" id="2.70.98.10">
    <property type="match status" value="1"/>
</dbReference>
<organism evidence="2 3">
    <name type="scientific">Microcella pacifica</name>
    <dbReference type="NCBI Taxonomy" id="2591847"/>
    <lineage>
        <taxon>Bacteria</taxon>
        <taxon>Bacillati</taxon>
        <taxon>Actinomycetota</taxon>
        <taxon>Actinomycetes</taxon>
        <taxon>Micrococcales</taxon>
        <taxon>Microbacteriaceae</taxon>
        <taxon>Microcella</taxon>
    </lineage>
</organism>
<feature type="region of interest" description="Disordered" evidence="1">
    <location>
        <begin position="1"/>
        <end position="30"/>
    </location>
</feature>
<dbReference type="OrthoDB" id="4739604at2"/>
<comment type="caution">
    <text evidence="2">The sequence shown here is derived from an EMBL/GenBank/DDBJ whole genome shotgun (WGS) entry which is preliminary data.</text>
</comment>
<dbReference type="SUPFAM" id="SSF74650">
    <property type="entry name" value="Galactose mutarotase-like"/>
    <property type="match status" value="1"/>
</dbReference>
<evidence type="ECO:0000313" key="2">
    <source>
        <dbReference type="EMBL" id="NHF64116.1"/>
    </source>
</evidence>
<reference evidence="2 3" key="1">
    <citation type="submission" date="2020-03" db="EMBL/GenBank/DDBJ databases">
        <title>Chryseoglobus sp. isolated from a deep-sea seamount.</title>
        <authorList>
            <person name="Zhang D.-C."/>
        </authorList>
    </citation>
    <scope>NUCLEOTIDE SEQUENCE [LARGE SCALE GENOMIC DNA]</scope>
    <source>
        <strain evidence="2 3">KN1116</strain>
    </source>
</reference>
<dbReference type="InterPro" id="IPR037480">
    <property type="entry name" value="YihR-like"/>
</dbReference>
<dbReference type="Proteomes" id="UP000818266">
    <property type="component" value="Unassembled WGS sequence"/>
</dbReference>
<dbReference type="CDD" id="cd09022">
    <property type="entry name" value="Aldose_epim_Ec_YihR"/>
    <property type="match status" value="1"/>
</dbReference>
<dbReference type="AlphaFoldDB" id="A0A9E5JS29"/>
<evidence type="ECO:0000313" key="3">
    <source>
        <dbReference type="Proteomes" id="UP000818266"/>
    </source>
</evidence>
<dbReference type="RefSeq" id="WP_152584267.1">
    <property type="nucleotide sequence ID" value="NZ_VIKT02000036.1"/>
</dbReference>